<keyword evidence="6" id="KW-0411">Iron-sulfur</keyword>
<sequence>MKNNFPYTLDNKRYHTYNYFLKKKYHTKVAKVALNADFTCPNRDGSKGVGGCSFCSSMGAGEYAGNVNDDLMKQFNDQKEIMRRKWPHCQFIPYFQAFTNTYAPIETLKQRFEPFLHLEDCVGLAIATRADCITEEIAQYLGTLNKETDIYIELGLQSIHDETSKIINRCEDFETFKKGLSLLRKYGLEVCVHIINGLPYETHEMMLETAIEVGKLDIQAIKIHSLYIMKNTALYLQYMNKPFPLLSRDDYISLVVEQLRHIPSHVVVERLTGDAMIGQLFEPQWSIRKTTILNDIDKLMAKNDIYQGDLV</sequence>
<feature type="domain" description="Elp3/MiaA/NifB-like radical SAM core" evidence="7">
    <location>
        <begin position="30"/>
        <end position="257"/>
    </location>
</feature>
<dbReference type="GO" id="GO:0051539">
    <property type="term" value="F:4 iron, 4 sulfur cluster binding"/>
    <property type="evidence" value="ECO:0007669"/>
    <property type="project" value="UniProtKB-KW"/>
</dbReference>
<dbReference type="SUPFAM" id="SSF102114">
    <property type="entry name" value="Radical SAM enzymes"/>
    <property type="match status" value="1"/>
</dbReference>
<dbReference type="SFLD" id="SFLDG01086">
    <property type="entry name" value="elongater_protein-like"/>
    <property type="match status" value="1"/>
</dbReference>
<evidence type="ECO:0000256" key="6">
    <source>
        <dbReference type="ARBA" id="ARBA00023014"/>
    </source>
</evidence>
<organism evidence="8 9">
    <name type="scientific">Kandleria vitulina DSM 20405</name>
    <dbReference type="NCBI Taxonomy" id="1410657"/>
    <lineage>
        <taxon>Bacteria</taxon>
        <taxon>Bacillati</taxon>
        <taxon>Bacillota</taxon>
        <taxon>Erysipelotrichia</taxon>
        <taxon>Erysipelotrichales</taxon>
        <taxon>Coprobacillaceae</taxon>
        <taxon>Kandleria</taxon>
    </lineage>
</organism>
<dbReference type="GO" id="GO:0003824">
    <property type="term" value="F:catalytic activity"/>
    <property type="evidence" value="ECO:0007669"/>
    <property type="project" value="InterPro"/>
</dbReference>
<dbReference type="Pfam" id="PF04055">
    <property type="entry name" value="Radical_SAM"/>
    <property type="match status" value="1"/>
</dbReference>
<evidence type="ECO:0000259" key="7">
    <source>
        <dbReference type="SMART" id="SM00729"/>
    </source>
</evidence>
<name>A0A0R2HCW1_9FIRM</name>
<dbReference type="InterPro" id="IPR032432">
    <property type="entry name" value="Radical_SAM_C"/>
</dbReference>
<dbReference type="GO" id="GO:0046872">
    <property type="term" value="F:metal ion binding"/>
    <property type="evidence" value="ECO:0007669"/>
    <property type="project" value="UniProtKB-KW"/>
</dbReference>
<proteinExistence type="predicted"/>
<dbReference type="SFLD" id="SFLDG01091">
    <property type="entry name" value="uncharacterized_CHP01210-like"/>
    <property type="match status" value="1"/>
</dbReference>
<dbReference type="InterPro" id="IPR039661">
    <property type="entry name" value="ELP3"/>
</dbReference>
<comment type="cofactor">
    <cofactor evidence="1">
        <name>[4Fe-4S] cluster</name>
        <dbReference type="ChEBI" id="CHEBI:49883"/>
    </cofactor>
</comment>
<evidence type="ECO:0000256" key="1">
    <source>
        <dbReference type="ARBA" id="ARBA00001966"/>
    </source>
</evidence>
<dbReference type="PANTHER" id="PTHR11135:SF1">
    <property type="entry name" value="PROTEIN YHCC"/>
    <property type="match status" value="1"/>
</dbReference>
<evidence type="ECO:0000313" key="8">
    <source>
        <dbReference type="EMBL" id="KRN50897.1"/>
    </source>
</evidence>
<dbReference type="RefSeq" id="WP_029070156.1">
    <property type="nucleotide sequence ID" value="NZ_JNKN01000001.1"/>
</dbReference>
<dbReference type="NCBIfam" id="TIGR01212">
    <property type="entry name" value="TIGR01212 family radical SAM protein"/>
    <property type="match status" value="1"/>
</dbReference>
<evidence type="ECO:0000256" key="2">
    <source>
        <dbReference type="ARBA" id="ARBA00022485"/>
    </source>
</evidence>
<keyword evidence="3" id="KW-0949">S-adenosyl-L-methionine</keyword>
<keyword evidence="5" id="KW-0408">Iron</keyword>
<keyword evidence="4" id="KW-0479">Metal-binding</keyword>
<accession>A0A0R2HCW1</accession>
<dbReference type="AlphaFoldDB" id="A0A0R2HCW1"/>
<dbReference type="InterPro" id="IPR005911">
    <property type="entry name" value="YhcC-like"/>
</dbReference>
<protein>
    <recommendedName>
        <fullName evidence="7">Elp3/MiaA/NifB-like radical SAM core domain-containing protein</fullName>
    </recommendedName>
</protein>
<evidence type="ECO:0000256" key="5">
    <source>
        <dbReference type="ARBA" id="ARBA00023004"/>
    </source>
</evidence>
<dbReference type="SMART" id="SM00729">
    <property type="entry name" value="Elp3"/>
    <property type="match status" value="1"/>
</dbReference>
<dbReference type="InterPro" id="IPR058240">
    <property type="entry name" value="rSAM_sf"/>
</dbReference>
<evidence type="ECO:0000256" key="3">
    <source>
        <dbReference type="ARBA" id="ARBA00022691"/>
    </source>
</evidence>
<dbReference type="PATRIC" id="fig|1410657.5.peg.1440"/>
<dbReference type="InterPro" id="IPR006638">
    <property type="entry name" value="Elp3/MiaA/NifB-like_rSAM"/>
</dbReference>
<dbReference type="PANTHER" id="PTHR11135">
    <property type="entry name" value="HISTONE ACETYLTRANSFERASE-RELATED"/>
    <property type="match status" value="1"/>
</dbReference>
<dbReference type="Proteomes" id="UP000051841">
    <property type="component" value="Unassembled WGS sequence"/>
</dbReference>
<keyword evidence="9" id="KW-1185">Reference proteome</keyword>
<keyword evidence="2" id="KW-0004">4Fe-4S</keyword>
<reference evidence="8 9" key="1">
    <citation type="journal article" date="2015" name="Genome Announc.">
        <title>Expanding the biotechnology potential of lactobacilli through comparative genomics of 213 strains and associated genera.</title>
        <authorList>
            <person name="Sun Z."/>
            <person name="Harris H.M."/>
            <person name="McCann A."/>
            <person name="Guo C."/>
            <person name="Argimon S."/>
            <person name="Zhang W."/>
            <person name="Yang X."/>
            <person name="Jeffery I.B."/>
            <person name="Cooney J.C."/>
            <person name="Kagawa T.F."/>
            <person name="Liu W."/>
            <person name="Song Y."/>
            <person name="Salvetti E."/>
            <person name="Wrobel A."/>
            <person name="Rasinkangas P."/>
            <person name="Parkhill J."/>
            <person name="Rea M.C."/>
            <person name="O'Sullivan O."/>
            <person name="Ritari J."/>
            <person name="Douillard F.P."/>
            <person name="Paul Ross R."/>
            <person name="Yang R."/>
            <person name="Briner A.E."/>
            <person name="Felis G.E."/>
            <person name="de Vos W.M."/>
            <person name="Barrangou R."/>
            <person name="Klaenhammer T.R."/>
            <person name="Caufield P.W."/>
            <person name="Cui Y."/>
            <person name="Zhang H."/>
            <person name="O'Toole P.W."/>
        </authorList>
    </citation>
    <scope>NUCLEOTIDE SEQUENCE [LARGE SCALE GENOMIC DNA]</scope>
    <source>
        <strain evidence="8 9">DSM 20405</strain>
    </source>
</reference>
<dbReference type="Pfam" id="PF16199">
    <property type="entry name" value="Radical_SAM_C"/>
    <property type="match status" value="1"/>
</dbReference>
<dbReference type="InterPro" id="IPR007197">
    <property type="entry name" value="rSAM"/>
</dbReference>
<comment type="caution">
    <text evidence="8">The sequence shown here is derived from an EMBL/GenBank/DDBJ whole genome shotgun (WGS) entry which is preliminary data.</text>
</comment>
<dbReference type="SFLD" id="SFLDS00029">
    <property type="entry name" value="Radical_SAM"/>
    <property type="match status" value="1"/>
</dbReference>
<gene>
    <name evidence="8" type="ORF">IV49_GL001391</name>
</gene>
<evidence type="ECO:0000313" key="9">
    <source>
        <dbReference type="Proteomes" id="UP000051841"/>
    </source>
</evidence>
<evidence type="ECO:0000256" key="4">
    <source>
        <dbReference type="ARBA" id="ARBA00022723"/>
    </source>
</evidence>
<dbReference type="Gene3D" id="3.30.750.200">
    <property type="match status" value="1"/>
</dbReference>
<dbReference type="EMBL" id="JQBL01000004">
    <property type="protein sequence ID" value="KRN50897.1"/>
    <property type="molecule type" value="Genomic_DNA"/>
</dbReference>